<name>A0A842I0Q8_9RHOB</name>
<accession>A0A842I0Q8</accession>
<keyword evidence="3" id="KW-1185">Reference proteome</keyword>
<protein>
    <recommendedName>
        <fullName evidence="4">Curlin associated repeat-containing protein</fullName>
    </recommendedName>
</protein>
<feature type="signal peptide" evidence="1">
    <location>
        <begin position="1"/>
        <end position="29"/>
    </location>
</feature>
<sequence>MTTKRTTKCAGLRAVMIAVSLLGGGAAMAQEWSSPGQNWGGGWGFSSVAERTLLLQQAQAMLAARNAGRVTTINTYDNRQNYQEVSVGAGATNDSAFQVGDSTQSSYAVGALNTGTTNIDVTGDGNTVDSTIRADSTGCIDGTMTTMEQGTPNLDASFGIDISMASSAQGQTCN</sequence>
<comment type="caution">
    <text evidence="2">The sequence shown here is derived from an EMBL/GenBank/DDBJ whole genome shotgun (WGS) entry which is preliminary data.</text>
</comment>
<gene>
    <name evidence="2" type="ORF">H7F16_01395</name>
</gene>
<reference evidence="2 3" key="1">
    <citation type="journal article" date="2017" name="Int. J. Syst. Evol. Microbiol.">
        <title>Gemmobacter straminiformis sp. nov., isolated from an artificial fountain.</title>
        <authorList>
            <person name="Kang J.Y."/>
            <person name="Kim M.J."/>
            <person name="Chun J."/>
            <person name="Son K.P."/>
            <person name="Jahng K.Y."/>
        </authorList>
    </citation>
    <scope>NUCLEOTIDE SEQUENCE [LARGE SCALE GENOMIC DNA]</scope>
    <source>
        <strain evidence="2 3">CAM-8</strain>
    </source>
</reference>
<dbReference type="RefSeq" id="WP_185795766.1">
    <property type="nucleotide sequence ID" value="NZ_JACLQD010000001.1"/>
</dbReference>
<evidence type="ECO:0000313" key="3">
    <source>
        <dbReference type="Proteomes" id="UP000555411"/>
    </source>
</evidence>
<feature type="chain" id="PRO_5032587336" description="Curlin associated repeat-containing protein" evidence="1">
    <location>
        <begin position="30"/>
        <end position="174"/>
    </location>
</feature>
<dbReference type="EMBL" id="JACLQD010000001">
    <property type="protein sequence ID" value="MBC2834142.1"/>
    <property type="molecule type" value="Genomic_DNA"/>
</dbReference>
<evidence type="ECO:0008006" key="4">
    <source>
        <dbReference type="Google" id="ProtNLM"/>
    </source>
</evidence>
<proteinExistence type="predicted"/>
<dbReference type="Proteomes" id="UP000555411">
    <property type="component" value="Unassembled WGS sequence"/>
</dbReference>
<dbReference type="AlphaFoldDB" id="A0A842I0Q8"/>
<evidence type="ECO:0000313" key="2">
    <source>
        <dbReference type="EMBL" id="MBC2834142.1"/>
    </source>
</evidence>
<organism evidence="2 3">
    <name type="scientific">Paragemmobacter straminiformis</name>
    <dbReference type="NCBI Taxonomy" id="2045119"/>
    <lineage>
        <taxon>Bacteria</taxon>
        <taxon>Pseudomonadati</taxon>
        <taxon>Pseudomonadota</taxon>
        <taxon>Alphaproteobacteria</taxon>
        <taxon>Rhodobacterales</taxon>
        <taxon>Paracoccaceae</taxon>
        <taxon>Paragemmobacter</taxon>
    </lineage>
</organism>
<keyword evidence="1" id="KW-0732">Signal</keyword>
<evidence type="ECO:0000256" key="1">
    <source>
        <dbReference type="SAM" id="SignalP"/>
    </source>
</evidence>